<dbReference type="Proteomes" id="UP000001505">
    <property type="component" value="Chromosome"/>
</dbReference>
<keyword evidence="11" id="KW-1185">Reference proteome</keyword>
<comment type="cofactor">
    <cofactor evidence="1 8">
        <name>thiamine diphosphate</name>
        <dbReference type="ChEBI" id="CHEBI:58937"/>
    </cofactor>
</comment>
<dbReference type="PANTHER" id="PTHR11516">
    <property type="entry name" value="PYRUVATE DEHYDROGENASE E1 COMPONENT, ALPHA SUBUNIT BACTERIAL AND ORGANELLAR"/>
    <property type="match status" value="1"/>
</dbReference>
<feature type="domain" description="Dehydrogenase E1 component" evidence="9">
    <location>
        <begin position="36"/>
        <end position="332"/>
    </location>
</feature>
<evidence type="ECO:0000313" key="10">
    <source>
        <dbReference type="EMBL" id="ADI38560.1"/>
    </source>
</evidence>
<keyword evidence="5 8" id="KW-0560">Oxidoreductase</keyword>
<dbReference type="GO" id="GO:0004739">
    <property type="term" value="F:pyruvate dehydrogenase (acetyl-transferring) activity"/>
    <property type="evidence" value="ECO:0007669"/>
    <property type="project" value="UniProtKB-UniRule"/>
</dbReference>
<sequence>MVLRNQKNGCGHFFPCDNEKVSKRLGKEALLEALKKMVRIRNFELRAESAYLQGKIGGFFHSYMGQEAIQTAAVDAFGINHWWITSYRCHALALLLGATTDELMSELFGRANGNALGRGGSMHLYTDRLLGGFGIVTGQVPIATGAAFALKYQEIKDQAAICFLGDGAVAQGSFHESLNLASLWDLPIVYVIENNRWGMGTAVNRAISINRLAEDSAPAYNMKAYTVNGMDYMNCHALFEEVKEEVLKTSRPVLIEAVTERFRGHSISDPGLYRTKEALKEGMKKDPIQELKNFLEEKGWIDEEAFKEMDKEMRETMVASLKHADESPWPDPVVLEEDVYAP</sequence>
<dbReference type="NCBIfam" id="TIGR03182">
    <property type="entry name" value="PDH_E1_alph_y"/>
    <property type="match status" value="1"/>
</dbReference>
<protein>
    <recommendedName>
        <fullName evidence="4 8">Pyruvate dehydrogenase E1 component subunit alpha</fullName>
        <ecNumber evidence="3 8">1.2.4.1</ecNumber>
    </recommendedName>
</protein>
<organism evidence="10 11">
    <name type="scientific">Waddlia chondrophila (strain ATCC VR-1470 / WSU 86-1044)</name>
    <dbReference type="NCBI Taxonomy" id="716544"/>
    <lineage>
        <taxon>Bacteria</taxon>
        <taxon>Pseudomonadati</taxon>
        <taxon>Chlamydiota</taxon>
        <taxon>Chlamydiia</taxon>
        <taxon>Parachlamydiales</taxon>
        <taxon>Waddliaceae</taxon>
        <taxon>Waddlia</taxon>
    </lineage>
</organism>
<dbReference type="RefSeq" id="WP_013182272.1">
    <property type="nucleotide sequence ID" value="NC_014225.1"/>
</dbReference>
<dbReference type="CDD" id="cd02000">
    <property type="entry name" value="TPP_E1_PDC_ADC_BCADC"/>
    <property type="match status" value="1"/>
</dbReference>
<evidence type="ECO:0000256" key="3">
    <source>
        <dbReference type="ARBA" id="ARBA00012281"/>
    </source>
</evidence>
<keyword evidence="6 8" id="KW-0786">Thiamine pyrophosphate</keyword>
<dbReference type="EC" id="1.2.4.1" evidence="3 8"/>
<comment type="catalytic activity">
    <reaction evidence="8">
        <text>N(6)-[(R)-lipoyl]-L-lysyl-[protein] + pyruvate + H(+) = N(6)-[(R)-S(8)-acetyldihydrolipoyl]-L-lysyl-[protein] + CO2</text>
        <dbReference type="Rhea" id="RHEA:19189"/>
        <dbReference type="Rhea" id="RHEA-COMP:10474"/>
        <dbReference type="Rhea" id="RHEA-COMP:10478"/>
        <dbReference type="ChEBI" id="CHEBI:15361"/>
        <dbReference type="ChEBI" id="CHEBI:15378"/>
        <dbReference type="ChEBI" id="CHEBI:16526"/>
        <dbReference type="ChEBI" id="CHEBI:83099"/>
        <dbReference type="ChEBI" id="CHEBI:83111"/>
        <dbReference type="EC" id="1.2.4.1"/>
    </reaction>
</comment>
<evidence type="ECO:0000256" key="8">
    <source>
        <dbReference type="RuleBase" id="RU361139"/>
    </source>
</evidence>
<comment type="function">
    <text evidence="8">The pyruvate dehydrogenase complex catalyzes the overall conversion of pyruvate to acetyl-CoA and CO(2).</text>
</comment>
<dbReference type="InterPro" id="IPR029061">
    <property type="entry name" value="THDP-binding"/>
</dbReference>
<accession>D6YWP9</accession>
<dbReference type="EMBL" id="CP001928">
    <property type="protein sequence ID" value="ADI38560.1"/>
    <property type="molecule type" value="Genomic_DNA"/>
</dbReference>
<evidence type="ECO:0000256" key="7">
    <source>
        <dbReference type="ARBA" id="ARBA00023317"/>
    </source>
</evidence>
<proteinExistence type="predicted"/>
<evidence type="ECO:0000256" key="4">
    <source>
        <dbReference type="ARBA" id="ARBA00014159"/>
    </source>
</evidence>
<dbReference type="SUPFAM" id="SSF52518">
    <property type="entry name" value="Thiamin diphosphate-binding fold (THDP-binding)"/>
    <property type="match status" value="1"/>
</dbReference>
<dbReference type="eggNOG" id="COG1071">
    <property type="taxonomic scope" value="Bacteria"/>
</dbReference>
<dbReference type="Pfam" id="PF00676">
    <property type="entry name" value="E1_dh"/>
    <property type="match status" value="1"/>
</dbReference>
<dbReference type="PANTHER" id="PTHR11516:SF60">
    <property type="entry name" value="PYRUVATE DEHYDROGENASE E1 COMPONENT SUBUNIT ALPHA"/>
    <property type="match status" value="1"/>
</dbReference>
<dbReference type="OrthoDB" id="9766715at2"/>
<comment type="subunit">
    <text evidence="2 8">Heterodimer of an alpha and a beta chain.</text>
</comment>
<evidence type="ECO:0000256" key="1">
    <source>
        <dbReference type="ARBA" id="ARBA00001964"/>
    </source>
</evidence>
<keyword evidence="7 8" id="KW-0670">Pyruvate</keyword>
<gene>
    <name evidence="10" type="primary">pdhA2</name>
    <name evidence="8" type="synonym">pdhA</name>
    <name evidence="10" type="ordered locus">wcw_1203</name>
</gene>
<evidence type="ECO:0000313" key="11">
    <source>
        <dbReference type="Proteomes" id="UP000001505"/>
    </source>
</evidence>
<evidence type="ECO:0000256" key="5">
    <source>
        <dbReference type="ARBA" id="ARBA00023002"/>
    </source>
</evidence>
<dbReference type="KEGG" id="wch:wcw_1203"/>
<dbReference type="STRING" id="716544.wcw_1203"/>
<evidence type="ECO:0000256" key="2">
    <source>
        <dbReference type="ARBA" id="ARBA00011870"/>
    </source>
</evidence>
<evidence type="ECO:0000259" key="9">
    <source>
        <dbReference type="Pfam" id="PF00676"/>
    </source>
</evidence>
<name>D6YWP9_WADCW</name>
<dbReference type="InterPro" id="IPR001017">
    <property type="entry name" value="DH_E1"/>
</dbReference>
<dbReference type="HOGENOM" id="CLU_029393_5_0_0"/>
<dbReference type="AlphaFoldDB" id="D6YWP9"/>
<dbReference type="Gene3D" id="3.40.50.970">
    <property type="match status" value="1"/>
</dbReference>
<evidence type="ECO:0000256" key="6">
    <source>
        <dbReference type="ARBA" id="ARBA00023052"/>
    </source>
</evidence>
<dbReference type="InterPro" id="IPR017597">
    <property type="entry name" value="Pyrv_DH_E1_asu_subgrp-y"/>
</dbReference>
<dbReference type="InterPro" id="IPR050642">
    <property type="entry name" value="PDH_E1_Alpha_Subunit"/>
</dbReference>
<dbReference type="GO" id="GO:0006086">
    <property type="term" value="P:pyruvate decarboxylation to acetyl-CoA"/>
    <property type="evidence" value="ECO:0007669"/>
    <property type="project" value="InterPro"/>
</dbReference>
<reference evidence="10 11" key="1">
    <citation type="journal article" date="2010" name="PLoS ONE">
        <title>The Waddlia genome: a window into chlamydial biology.</title>
        <authorList>
            <person name="Bertelli C."/>
            <person name="Collyn F."/>
            <person name="Croxatto A."/>
            <person name="Ruckert C."/>
            <person name="Polkinghorne A."/>
            <person name="Kebbi-Beghdadi C."/>
            <person name="Goesmann A."/>
            <person name="Vaughan L."/>
            <person name="Greub G."/>
        </authorList>
    </citation>
    <scope>NUCLEOTIDE SEQUENCE [LARGE SCALE GENOMIC DNA]</scope>
    <source>
        <strain evidence="11">ATCC VR-1470 / WSU 86-1044</strain>
    </source>
</reference>